<proteinExistence type="predicted"/>
<feature type="non-terminal residue" evidence="1">
    <location>
        <position position="1"/>
    </location>
</feature>
<comment type="caution">
    <text evidence="1">The sequence shown here is derived from an EMBL/GenBank/DDBJ whole genome shotgun (WGS) entry which is preliminary data.</text>
</comment>
<sequence>TATNTYEHIHSENENAVTVTESGSSVASAKTPTEHTAYLTDTKVLNPKVYRENPIASFHTQTFSSESDAAAVYEEKKAQKTSYRPKDTIWQKVTLK</sequence>
<dbReference type="EMBL" id="JABWDJ010000708">
    <property type="protein sequence ID" value="NVB76650.1"/>
    <property type="molecule type" value="Genomic_DNA"/>
</dbReference>
<dbReference type="RefSeq" id="WP_176351020.1">
    <property type="nucleotide sequence ID" value="NZ_JABWDJ010000708.1"/>
</dbReference>
<reference evidence="1 2" key="2">
    <citation type="submission" date="2020-07" db="EMBL/GenBank/DDBJ databases">
        <title>Bacterial metabolism rescues the inhibition of intestinal drug absorption by food and drug additives.</title>
        <authorList>
            <person name="Zou L."/>
            <person name="Spanogiannopoulos P."/>
            <person name="Chien H.-C."/>
            <person name="Pieper L.M."/>
            <person name="Cai W."/>
            <person name="Khuri N."/>
            <person name="Pottel J."/>
            <person name="Vora B."/>
            <person name="Ni Z."/>
            <person name="Tsakalozou E."/>
            <person name="Zhang W."/>
            <person name="Shoichet B.K."/>
            <person name="Giacomini K.M."/>
            <person name="Turnbaugh P.J."/>
        </authorList>
    </citation>
    <scope>NUCLEOTIDE SEQUENCE [LARGE SCALE GENOMIC DNA]</scope>
    <source>
        <strain evidence="1 2">B33</strain>
    </source>
</reference>
<dbReference type="Proteomes" id="UP000524321">
    <property type="component" value="Unassembled WGS sequence"/>
</dbReference>
<reference evidence="1 2" key="1">
    <citation type="submission" date="2020-04" db="EMBL/GenBank/DDBJ databases">
        <authorList>
            <person name="Pieper L."/>
        </authorList>
    </citation>
    <scope>NUCLEOTIDE SEQUENCE [LARGE SCALE GENOMIC DNA]</scope>
    <source>
        <strain evidence="1 2">B33</strain>
    </source>
</reference>
<dbReference type="AlphaFoldDB" id="A0A7Y6PIW9"/>
<accession>A0A7Y6PIW9</accession>
<protein>
    <submittedName>
        <fullName evidence="1">Uncharacterized protein</fullName>
    </submittedName>
</protein>
<gene>
    <name evidence="1" type="ORF">HUV05_24760</name>
</gene>
<evidence type="ECO:0000313" key="1">
    <source>
        <dbReference type="EMBL" id="NVB76650.1"/>
    </source>
</evidence>
<evidence type="ECO:0000313" key="2">
    <source>
        <dbReference type="Proteomes" id="UP000524321"/>
    </source>
</evidence>
<organism evidence="1 2">
    <name type="scientific">Phocaeicola vulgatus</name>
    <name type="common">Bacteroides vulgatus</name>
    <dbReference type="NCBI Taxonomy" id="821"/>
    <lineage>
        <taxon>Bacteria</taxon>
        <taxon>Pseudomonadati</taxon>
        <taxon>Bacteroidota</taxon>
        <taxon>Bacteroidia</taxon>
        <taxon>Bacteroidales</taxon>
        <taxon>Bacteroidaceae</taxon>
        <taxon>Phocaeicola</taxon>
    </lineage>
</organism>
<name>A0A7Y6PIW9_PHOVU</name>
<feature type="non-terminal residue" evidence="1">
    <location>
        <position position="96"/>
    </location>
</feature>